<keyword evidence="11" id="KW-1185">Reference proteome</keyword>
<feature type="domain" description="CBS" evidence="9">
    <location>
        <begin position="275"/>
        <end position="336"/>
    </location>
</feature>
<feature type="domain" description="Histidine kinase" evidence="8">
    <location>
        <begin position="451"/>
        <end position="722"/>
    </location>
</feature>
<dbReference type="CDD" id="cd17774">
    <property type="entry name" value="CBS_two-component_sensor_histidine_kinase_repeat2"/>
    <property type="match status" value="1"/>
</dbReference>
<dbReference type="Gene3D" id="3.30.565.10">
    <property type="entry name" value="Histidine kinase-like ATPase, C-terminal domain"/>
    <property type="match status" value="1"/>
</dbReference>
<evidence type="ECO:0000259" key="9">
    <source>
        <dbReference type="PROSITE" id="PS51371"/>
    </source>
</evidence>
<dbReference type="RefSeq" id="WP_226584897.1">
    <property type="nucleotide sequence ID" value="NZ_BLAY01000067.1"/>
</dbReference>
<dbReference type="InterPro" id="IPR003661">
    <property type="entry name" value="HisK_dim/P_dom"/>
</dbReference>
<keyword evidence="4 10" id="KW-0808">Transferase</keyword>
<keyword evidence="6" id="KW-0129">CBS domain</keyword>
<dbReference type="InterPro" id="IPR000644">
    <property type="entry name" value="CBS_dom"/>
</dbReference>
<evidence type="ECO:0000313" key="11">
    <source>
        <dbReference type="Proteomes" id="UP001050975"/>
    </source>
</evidence>
<dbReference type="CDD" id="cd00082">
    <property type="entry name" value="HisKA"/>
    <property type="match status" value="1"/>
</dbReference>
<feature type="coiled-coil region" evidence="7">
    <location>
        <begin position="334"/>
        <end position="442"/>
    </location>
</feature>
<reference evidence="10" key="1">
    <citation type="submission" date="2019-10" db="EMBL/GenBank/DDBJ databases">
        <title>Draft genome sequece of Microseira wollei NIES-4236.</title>
        <authorList>
            <person name="Yamaguchi H."/>
            <person name="Suzuki S."/>
            <person name="Kawachi M."/>
        </authorList>
    </citation>
    <scope>NUCLEOTIDE SEQUENCE</scope>
    <source>
        <strain evidence="10">NIES-4236</strain>
    </source>
</reference>
<dbReference type="Pfam" id="PF00571">
    <property type="entry name" value="CBS"/>
    <property type="match status" value="4"/>
</dbReference>
<dbReference type="AlphaFoldDB" id="A0AAV3XGC7"/>
<dbReference type="InterPro" id="IPR003594">
    <property type="entry name" value="HATPase_dom"/>
</dbReference>
<evidence type="ECO:0000256" key="5">
    <source>
        <dbReference type="ARBA" id="ARBA00023012"/>
    </source>
</evidence>
<dbReference type="InterPro" id="IPR036890">
    <property type="entry name" value="HATPase_C_sf"/>
</dbReference>
<comment type="catalytic activity">
    <reaction evidence="1">
        <text>ATP + protein L-histidine = ADP + protein N-phospho-L-histidine.</text>
        <dbReference type="EC" id="2.7.13.3"/>
    </reaction>
</comment>
<evidence type="ECO:0000313" key="10">
    <source>
        <dbReference type="EMBL" id="GET39509.1"/>
    </source>
</evidence>
<dbReference type="PROSITE" id="PS50109">
    <property type="entry name" value="HIS_KIN"/>
    <property type="match status" value="1"/>
</dbReference>
<proteinExistence type="predicted"/>
<evidence type="ECO:0000256" key="4">
    <source>
        <dbReference type="ARBA" id="ARBA00022777"/>
    </source>
</evidence>
<dbReference type="EMBL" id="BLAY01000067">
    <property type="protein sequence ID" value="GET39509.1"/>
    <property type="molecule type" value="Genomic_DNA"/>
</dbReference>
<dbReference type="PANTHER" id="PTHR43065:SF50">
    <property type="entry name" value="HISTIDINE KINASE"/>
    <property type="match status" value="1"/>
</dbReference>
<evidence type="ECO:0000259" key="8">
    <source>
        <dbReference type="PROSITE" id="PS50109"/>
    </source>
</evidence>
<dbReference type="PROSITE" id="PS51371">
    <property type="entry name" value="CBS"/>
    <property type="match status" value="3"/>
</dbReference>
<dbReference type="SUPFAM" id="SSF54631">
    <property type="entry name" value="CBS-domain pair"/>
    <property type="match status" value="2"/>
</dbReference>
<accession>A0AAV3XGC7</accession>
<feature type="domain" description="CBS" evidence="9">
    <location>
        <begin position="17"/>
        <end position="98"/>
    </location>
</feature>
<evidence type="ECO:0000256" key="3">
    <source>
        <dbReference type="ARBA" id="ARBA00022553"/>
    </source>
</evidence>
<dbReference type="Gene3D" id="1.10.287.130">
    <property type="match status" value="1"/>
</dbReference>
<dbReference type="InterPro" id="IPR004358">
    <property type="entry name" value="Sig_transdc_His_kin-like_C"/>
</dbReference>
<dbReference type="EC" id="2.7.13.3" evidence="2"/>
<dbReference type="SMART" id="SM00116">
    <property type="entry name" value="CBS"/>
    <property type="match status" value="4"/>
</dbReference>
<dbReference type="SUPFAM" id="SSF47384">
    <property type="entry name" value="Homodimeric domain of signal transducing histidine kinase"/>
    <property type="match status" value="1"/>
</dbReference>
<comment type="caution">
    <text evidence="10">The sequence shown here is derived from an EMBL/GenBank/DDBJ whole genome shotgun (WGS) entry which is preliminary data.</text>
</comment>
<dbReference type="Proteomes" id="UP001050975">
    <property type="component" value="Unassembled WGS sequence"/>
</dbReference>
<evidence type="ECO:0000256" key="2">
    <source>
        <dbReference type="ARBA" id="ARBA00012438"/>
    </source>
</evidence>
<evidence type="ECO:0000256" key="7">
    <source>
        <dbReference type="SAM" id="Coils"/>
    </source>
</evidence>
<dbReference type="PRINTS" id="PR00344">
    <property type="entry name" value="BCTRLSENSOR"/>
</dbReference>
<feature type="domain" description="CBS" evidence="9">
    <location>
        <begin position="107"/>
        <end position="166"/>
    </location>
</feature>
<dbReference type="CDD" id="cd04620">
    <property type="entry name" value="CBS_two-component_sensor_histidine_kinase_repeat1"/>
    <property type="match status" value="1"/>
</dbReference>
<dbReference type="SUPFAM" id="SSF55874">
    <property type="entry name" value="ATPase domain of HSP90 chaperone/DNA topoisomerase II/histidine kinase"/>
    <property type="match status" value="1"/>
</dbReference>
<dbReference type="InterPro" id="IPR036097">
    <property type="entry name" value="HisK_dim/P_sf"/>
</dbReference>
<dbReference type="InterPro" id="IPR046342">
    <property type="entry name" value="CBS_dom_sf"/>
</dbReference>
<keyword evidence="7" id="KW-0175">Coiled coil</keyword>
<keyword evidence="5" id="KW-0902">Two-component regulatory system</keyword>
<keyword evidence="4 10" id="KW-0418">Kinase</keyword>
<name>A0AAV3XGC7_9CYAN</name>
<dbReference type="SMART" id="SM00387">
    <property type="entry name" value="HATPase_c"/>
    <property type="match status" value="1"/>
</dbReference>
<dbReference type="Gene3D" id="3.10.580.10">
    <property type="entry name" value="CBS-domain"/>
    <property type="match status" value="2"/>
</dbReference>
<protein>
    <recommendedName>
        <fullName evidence="2">histidine kinase</fullName>
        <ecNumber evidence="2">2.7.13.3</ecNumber>
    </recommendedName>
</protein>
<sequence>MQLNGPRIYSLDLRRAIEPDVLIVDPDTPAIEVMARMSQVRSSCSVTRSHPLSEVEASTSSLQSLKRASCALVMERGQLVGIFTERDIVRLTALGMNLREFTVAQVMTHPVITLTQSDSQDIFTALSIFRQYRIRHLPIMDKQGQLMGVVTPVSIGRGMQPVNLLTRLWYVADVMTTEVVHARATASVLSLAQLMAQHRVSCVVITEERGEGEGGTRGQGDTGNINETLPALPCLPLEPFSSSSCIPVGIVTEGDIVEFQALELNLSQMQAVDVMSTPPFCLGATESLWVAYQEMQRRHVRRLVVTGDEGELLGVLSQTSLLQVLSPTEMYGVIEELQQAVEESTTELRKTNERLQQEIIERQRAEVALQKANDELKRQVEEQTAELRAANALLKQDIASRQRVEAALRQSEAQLRQQTQQLERALHELQNTQAHLIQTEKMSSLGQMVAGVAHEINNPVSFIHGNLPYATEYVQGLLRLVQLYQQQYPHPGLAIQMQAEAIDLNFMLDDLPKLMASMHLGAERIRQIVLSLRSFSRLDEAEMKPVDLHEGIDSTLLILQNRLRPQGVSRKRGTLAEHPGILVIKEYGDLPRVDCYAGQLNQVFMNILSNAIDALEEDCGDRMQDASSEDSPDSSPQIRIRTEVINSDWVGIRIADNGPGMTESTRQKLFDPFFTTKPVGKGTGLGLSISYKIVVEKHGGRLNCVSAPGQGTEFIIEIPIRQGALT</sequence>
<dbReference type="PANTHER" id="PTHR43065">
    <property type="entry name" value="SENSOR HISTIDINE KINASE"/>
    <property type="match status" value="1"/>
</dbReference>
<dbReference type="InterPro" id="IPR005467">
    <property type="entry name" value="His_kinase_dom"/>
</dbReference>
<keyword evidence="3" id="KW-0597">Phosphoprotein</keyword>
<gene>
    <name evidence="10" type="ORF">MiSe_42780</name>
</gene>
<organism evidence="10 11">
    <name type="scientific">Microseira wollei NIES-4236</name>
    <dbReference type="NCBI Taxonomy" id="2530354"/>
    <lineage>
        <taxon>Bacteria</taxon>
        <taxon>Bacillati</taxon>
        <taxon>Cyanobacteriota</taxon>
        <taxon>Cyanophyceae</taxon>
        <taxon>Oscillatoriophycideae</taxon>
        <taxon>Aerosakkonematales</taxon>
        <taxon>Aerosakkonemataceae</taxon>
        <taxon>Microseira</taxon>
    </lineage>
</organism>
<dbReference type="GO" id="GO:0000155">
    <property type="term" value="F:phosphorelay sensor kinase activity"/>
    <property type="evidence" value="ECO:0007669"/>
    <property type="project" value="InterPro"/>
</dbReference>
<evidence type="ECO:0000256" key="6">
    <source>
        <dbReference type="PROSITE-ProRule" id="PRU00703"/>
    </source>
</evidence>
<dbReference type="Pfam" id="PF02518">
    <property type="entry name" value="HATPase_c"/>
    <property type="match status" value="1"/>
</dbReference>
<evidence type="ECO:0000256" key="1">
    <source>
        <dbReference type="ARBA" id="ARBA00000085"/>
    </source>
</evidence>